<protein>
    <recommendedName>
        <fullName evidence="6">Metallo-beta-lactamase domain-containing protein</fullName>
    </recommendedName>
</protein>
<keyword evidence="3" id="KW-0378">Hydrolase</keyword>
<evidence type="ECO:0000256" key="1">
    <source>
        <dbReference type="ARBA" id="ARBA00022490"/>
    </source>
</evidence>
<dbReference type="GO" id="GO:0046872">
    <property type="term" value="F:metal ion binding"/>
    <property type="evidence" value="ECO:0007669"/>
    <property type="project" value="InterPro"/>
</dbReference>
<dbReference type="InterPro" id="IPR001279">
    <property type="entry name" value="Metallo-B-lactamas"/>
</dbReference>
<dbReference type="PANTHER" id="PTHR43694">
    <property type="entry name" value="RIBONUCLEASE J"/>
    <property type="match status" value="1"/>
</dbReference>
<dbReference type="EMBL" id="UINC01025795">
    <property type="protein sequence ID" value="SVB02046.1"/>
    <property type="molecule type" value="Genomic_DNA"/>
</dbReference>
<organism evidence="7">
    <name type="scientific">marine metagenome</name>
    <dbReference type="NCBI Taxonomy" id="408172"/>
    <lineage>
        <taxon>unclassified sequences</taxon>
        <taxon>metagenomes</taxon>
        <taxon>ecological metagenomes</taxon>
    </lineage>
</organism>
<dbReference type="SMART" id="SM00849">
    <property type="entry name" value="Lactamase_B"/>
    <property type="match status" value="1"/>
</dbReference>
<evidence type="ECO:0000256" key="2">
    <source>
        <dbReference type="ARBA" id="ARBA00022722"/>
    </source>
</evidence>
<dbReference type="AlphaFoldDB" id="A0A382AKK6"/>
<dbReference type="Gene3D" id="3.40.50.10710">
    <property type="entry name" value="Metallo-hydrolase/oxidoreductase"/>
    <property type="match status" value="1"/>
</dbReference>
<reference evidence="7" key="1">
    <citation type="submission" date="2018-05" db="EMBL/GenBank/DDBJ databases">
        <authorList>
            <person name="Lanie J.A."/>
            <person name="Ng W.-L."/>
            <person name="Kazmierczak K.M."/>
            <person name="Andrzejewski T.M."/>
            <person name="Davidsen T.M."/>
            <person name="Wayne K.J."/>
            <person name="Tettelin H."/>
            <person name="Glass J.I."/>
            <person name="Rusch D."/>
            <person name="Podicherti R."/>
            <person name="Tsui H.-C.T."/>
            <person name="Winkler M.E."/>
        </authorList>
    </citation>
    <scope>NUCLEOTIDE SEQUENCE</scope>
</reference>
<evidence type="ECO:0000256" key="5">
    <source>
        <dbReference type="SAM" id="MobiDB-lite"/>
    </source>
</evidence>
<accession>A0A382AKK6</accession>
<dbReference type="InterPro" id="IPR036866">
    <property type="entry name" value="RibonucZ/Hydroxyglut_hydro"/>
</dbReference>
<dbReference type="PANTHER" id="PTHR43694:SF1">
    <property type="entry name" value="RIBONUCLEASE J"/>
    <property type="match status" value="1"/>
</dbReference>
<evidence type="ECO:0000256" key="4">
    <source>
        <dbReference type="ARBA" id="ARBA00022884"/>
    </source>
</evidence>
<dbReference type="CDD" id="cd07714">
    <property type="entry name" value="RNaseJ_MBL-fold"/>
    <property type="match status" value="1"/>
</dbReference>
<dbReference type="GO" id="GO:0004527">
    <property type="term" value="F:exonuclease activity"/>
    <property type="evidence" value="ECO:0007669"/>
    <property type="project" value="UniProtKB-KW"/>
</dbReference>
<feature type="compositionally biased region" description="Polar residues" evidence="5">
    <location>
        <begin position="16"/>
        <end position="27"/>
    </location>
</feature>
<evidence type="ECO:0000256" key="3">
    <source>
        <dbReference type="ARBA" id="ARBA00022839"/>
    </source>
</evidence>
<dbReference type="NCBIfam" id="TIGR00649">
    <property type="entry name" value="MG423"/>
    <property type="match status" value="1"/>
</dbReference>
<gene>
    <name evidence="7" type="ORF">METZ01_LOCUS154900</name>
</gene>
<keyword evidence="2" id="KW-0540">Nuclease</keyword>
<evidence type="ECO:0000313" key="7">
    <source>
        <dbReference type="EMBL" id="SVB02046.1"/>
    </source>
</evidence>
<dbReference type="SUPFAM" id="SSF56281">
    <property type="entry name" value="Metallo-hydrolase/oxidoreductase"/>
    <property type="match status" value="1"/>
</dbReference>
<dbReference type="GO" id="GO:0003723">
    <property type="term" value="F:RNA binding"/>
    <property type="evidence" value="ECO:0007669"/>
    <property type="project" value="UniProtKB-KW"/>
</dbReference>
<dbReference type="Gene3D" id="3.60.15.10">
    <property type="entry name" value="Ribonuclease Z/Hydroxyacylglutathione hydrolase-like"/>
    <property type="match status" value="1"/>
</dbReference>
<dbReference type="InterPro" id="IPR055132">
    <property type="entry name" value="RNase_J_b_CASP"/>
</dbReference>
<name>A0A382AKK6_9ZZZZ</name>
<keyword evidence="3" id="KW-0269">Exonuclease</keyword>
<keyword evidence="4" id="KW-0694">RNA-binding</keyword>
<feature type="non-terminal residue" evidence="7">
    <location>
        <position position="387"/>
    </location>
</feature>
<feature type="domain" description="Metallo-beta-lactamase" evidence="6">
    <location>
        <begin position="58"/>
        <end position="251"/>
    </location>
</feature>
<feature type="region of interest" description="Disordered" evidence="5">
    <location>
        <begin position="1"/>
        <end position="31"/>
    </location>
</feature>
<evidence type="ECO:0000259" key="6">
    <source>
        <dbReference type="SMART" id="SM00849"/>
    </source>
</evidence>
<dbReference type="InterPro" id="IPR004613">
    <property type="entry name" value="RNase_J"/>
</dbReference>
<dbReference type="Pfam" id="PF22505">
    <property type="entry name" value="RNase_J_b_CASP"/>
    <property type="match status" value="1"/>
</dbReference>
<sequence>MQQVGRWLKRSEDTPDQATDINNQDNPTPELELRTSHYTSVTNGKLRLVPLGGLGEIGKNMMALEFGDDIIIVDAGVMFPQEDMPGVDLVIPNTDYLMENREKVRAILITHGHEDHTGAIPFILPRLNVPVYAPRLAHGLIQVKLKEHRLLGSSELHEIEPGTVFNFGVFQAEFFRVCHSIPDAMGIAIQTPIGMVVHTGDFKFDHTPVDKKPTDFARLAELGIQGVTLLLADSTYAEMEGYTPSEAVLDKTLERIIAEAPGRVMVATFASLIARIQQIANAADRTGRKVAVVGRSMVNNVAMAQQMGYLDVPDGVIVPWESLAALPMEKTVIIMTGAQGEPTSALSRVSTHDHRDIKVSVGDTIVFSASPIPGNEGMINKTIDNLL</sequence>
<dbReference type="Pfam" id="PF12706">
    <property type="entry name" value="Lactamase_B_2"/>
    <property type="match status" value="1"/>
</dbReference>
<proteinExistence type="predicted"/>
<keyword evidence="1" id="KW-0963">Cytoplasm</keyword>
<dbReference type="InterPro" id="IPR042173">
    <property type="entry name" value="RNase_J_2"/>
</dbReference>